<dbReference type="PANTHER" id="PTHR43194:SF2">
    <property type="entry name" value="PEROXISOMAL MEMBRANE PROTEIN LPX1"/>
    <property type="match status" value="1"/>
</dbReference>
<reference evidence="4" key="1">
    <citation type="submission" date="2016-10" db="EMBL/GenBank/DDBJ databases">
        <authorList>
            <person name="Varghese N."/>
            <person name="Submissions S."/>
        </authorList>
    </citation>
    <scope>NUCLEOTIDE SEQUENCE [LARGE SCALE GENOMIC DNA]</scope>
    <source>
        <strain evidence="4">CGMCC 4.5579</strain>
    </source>
</reference>
<dbReference type="EMBL" id="FOWW01000005">
    <property type="protein sequence ID" value="SFQ18284.1"/>
    <property type="molecule type" value="Genomic_DNA"/>
</dbReference>
<dbReference type="PANTHER" id="PTHR43194">
    <property type="entry name" value="HYDROLASE ALPHA/BETA FOLD FAMILY"/>
    <property type="match status" value="1"/>
</dbReference>
<sequence>MTEARPGQVASQLTAHHGDRVELPGRYGPVAALRGPRPRRPLATVLLVPGYTGSKEDFAPLLDPCAEAGFRCVAIDLPGQFESPGPDEEEAYLPAPLGAVVAELVERIAGEGPVLLLGHSYGGLVVRGAVLAGARVAGLTLLDSGPHRLPPGYRLTALEAGEPVLRTEGVAAAYAVREAVSAQFPAWATMASELKEFFRDRFVASNPAGLLGMARGLHDEPDRVAELAETLRRGGIPCLVVAGEHDDAWSVPAQRDMAERLGAPFATVAGAAHSPNTENPSGLLKVLLPTWRGWVTGTPDRTG</sequence>
<dbReference type="Proteomes" id="UP000198727">
    <property type="component" value="Unassembled WGS sequence"/>
</dbReference>
<dbReference type="OrthoDB" id="3211023at2"/>
<gene>
    <name evidence="3" type="ORF">SAMN05421810_10575</name>
</gene>
<keyword evidence="4" id="KW-1185">Reference proteome</keyword>
<feature type="region of interest" description="Disordered" evidence="1">
    <location>
        <begin position="1"/>
        <end position="21"/>
    </location>
</feature>
<evidence type="ECO:0000313" key="4">
    <source>
        <dbReference type="Proteomes" id="UP000198727"/>
    </source>
</evidence>
<dbReference type="AlphaFoldDB" id="A0A1I5WEW5"/>
<dbReference type="InterPro" id="IPR050228">
    <property type="entry name" value="Carboxylesterase_BioH"/>
</dbReference>
<dbReference type="SUPFAM" id="SSF53474">
    <property type="entry name" value="alpha/beta-Hydrolases"/>
    <property type="match status" value="1"/>
</dbReference>
<dbReference type="STRING" id="587909.SAMN05421810_10575"/>
<dbReference type="InterPro" id="IPR000073">
    <property type="entry name" value="AB_hydrolase_1"/>
</dbReference>
<feature type="domain" description="AB hydrolase-1" evidence="2">
    <location>
        <begin position="45"/>
        <end position="282"/>
    </location>
</feature>
<dbReference type="Gene3D" id="3.40.50.1820">
    <property type="entry name" value="alpha/beta hydrolase"/>
    <property type="match status" value="1"/>
</dbReference>
<dbReference type="RefSeq" id="WP_092530971.1">
    <property type="nucleotide sequence ID" value="NZ_FOWW01000005.1"/>
</dbReference>
<dbReference type="Pfam" id="PF12697">
    <property type="entry name" value="Abhydrolase_6"/>
    <property type="match status" value="1"/>
</dbReference>
<organism evidence="3 4">
    <name type="scientific">Amycolatopsis arida</name>
    <dbReference type="NCBI Taxonomy" id="587909"/>
    <lineage>
        <taxon>Bacteria</taxon>
        <taxon>Bacillati</taxon>
        <taxon>Actinomycetota</taxon>
        <taxon>Actinomycetes</taxon>
        <taxon>Pseudonocardiales</taxon>
        <taxon>Pseudonocardiaceae</taxon>
        <taxon>Amycolatopsis</taxon>
    </lineage>
</organism>
<name>A0A1I5WEW5_9PSEU</name>
<proteinExistence type="predicted"/>
<evidence type="ECO:0000256" key="1">
    <source>
        <dbReference type="SAM" id="MobiDB-lite"/>
    </source>
</evidence>
<protein>
    <submittedName>
        <fullName evidence="3">Pimeloyl-ACP methyl ester carboxylesterase</fullName>
    </submittedName>
</protein>
<evidence type="ECO:0000313" key="3">
    <source>
        <dbReference type="EMBL" id="SFQ18284.1"/>
    </source>
</evidence>
<dbReference type="InterPro" id="IPR029058">
    <property type="entry name" value="AB_hydrolase_fold"/>
</dbReference>
<accession>A0A1I5WEW5</accession>
<dbReference type="GO" id="GO:0003824">
    <property type="term" value="F:catalytic activity"/>
    <property type="evidence" value="ECO:0007669"/>
    <property type="project" value="UniProtKB-ARBA"/>
</dbReference>
<evidence type="ECO:0000259" key="2">
    <source>
        <dbReference type="Pfam" id="PF12697"/>
    </source>
</evidence>